<gene>
    <name evidence="9" type="primary">lpxA</name>
    <name evidence="9" type="ORF">ACFOPX_06790</name>
</gene>
<dbReference type="PROSITE" id="PS00101">
    <property type="entry name" value="HEXAPEP_TRANSFERASES"/>
    <property type="match status" value="1"/>
</dbReference>
<comment type="caution">
    <text evidence="9">The sequence shown here is derived from an EMBL/GenBank/DDBJ whole genome shotgun (WGS) entry which is preliminary data.</text>
</comment>
<feature type="domain" description="UDP N-acetylglucosamine O-acyltransferase C-terminal" evidence="8">
    <location>
        <begin position="174"/>
        <end position="254"/>
    </location>
</feature>
<evidence type="ECO:0000259" key="8">
    <source>
        <dbReference type="Pfam" id="PF13720"/>
    </source>
</evidence>
<dbReference type="Gene3D" id="2.160.10.10">
    <property type="entry name" value="Hexapeptide repeat proteins"/>
    <property type="match status" value="1"/>
</dbReference>
<dbReference type="EC" id="2.3.1.129" evidence="9"/>
<evidence type="ECO:0000256" key="3">
    <source>
        <dbReference type="ARBA" id="ARBA00022556"/>
    </source>
</evidence>
<dbReference type="InterPro" id="IPR037157">
    <property type="entry name" value="Acetyltransf_C_sf"/>
</dbReference>
<keyword evidence="1" id="KW-0963">Cytoplasm</keyword>
<keyword evidence="2" id="KW-0444">Lipid biosynthesis</keyword>
<dbReference type="EMBL" id="JBHRZO010000048">
    <property type="protein sequence ID" value="MFC3848227.1"/>
    <property type="molecule type" value="Genomic_DNA"/>
</dbReference>
<keyword evidence="4 9" id="KW-0808">Transferase</keyword>
<keyword evidence="3" id="KW-0441">Lipid A biosynthesis</keyword>
<evidence type="ECO:0000313" key="10">
    <source>
        <dbReference type="Proteomes" id="UP001595783"/>
    </source>
</evidence>
<dbReference type="NCBIfam" id="NF003657">
    <property type="entry name" value="PRK05289.1"/>
    <property type="match status" value="1"/>
</dbReference>
<protein>
    <submittedName>
        <fullName evidence="9">Acyl-ACP--UDP-N-acetylglucosamine O-acyltransferase</fullName>
        <ecNumber evidence="9">2.3.1.129</ecNumber>
    </submittedName>
</protein>
<dbReference type="NCBIfam" id="TIGR01852">
    <property type="entry name" value="lipid_A_lpxA"/>
    <property type="match status" value="1"/>
</dbReference>
<reference evidence="10" key="1">
    <citation type="journal article" date="2019" name="Int. J. Syst. Evol. Microbiol.">
        <title>The Global Catalogue of Microorganisms (GCM) 10K type strain sequencing project: providing services to taxonomists for standard genome sequencing and annotation.</title>
        <authorList>
            <consortium name="The Broad Institute Genomics Platform"/>
            <consortium name="The Broad Institute Genome Sequencing Center for Infectious Disease"/>
            <person name="Wu L."/>
            <person name="Ma J."/>
        </authorList>
    </citation>
    <scope>NUCLEOTIDE SEQUENCE [LARGE SCALE GENOMIC DNA]</scope>
    <source>
        <strain evidence="10">CCUG 53816</strain>
    </source>
</reference>
<dbReference type="InterPro" id="IPR029098">
    <property type="entry name" value="Acetyltransf_C"/>
</dbReference>
<dbReference type="CDD" id="cd03351">
    <property type="entry name" value="LbH_UDP-GlcNAc_AT"/>
    <property type="match status" value="1"/>
</dbReference>
<dbReference type="InterPro" id="IPR001451">
    <property type="entry name" value="Hexapep"/>
</dbReference>
<keyword evidence="7 9" id="KW-0012">Acyltransferase</keyword>
<evidence type="ECO:0000313" key="9">
    <source>
        <dbReference type="EMBL" id="MFC3848227.1"/>
    </source>
</evidence>
<dbReference type="Proteomes" id="UP001595783">
    <property type="component" value="Unassembled WGS sequence"/>
</dbReference>
<dbReference type="InterPro" id="IPR011004">
    <property type="entry name" value="Trimer_LpxA-like_sf"/>
</dbReference>
<organism evidence="9 10">
    <name type="scientific">Helicobacter baculiformis</name>
    <dbReference type="NCBI Taxonomy" id="427351"/>
    <lineage>
        <taxon>Bacteria</taxon>
        <taxon>Pseudomonadati</taxon>
        <taxon>Campylobacterota</taxon>
        <taxon>Epsilonproteobacteria</taxon>
        <taxon>Campylobacterales</taxon>
        <taxon>Helicobacteraceae</taxon>
        <taxon>Helicobacter</taxon>
    </lineage>
</organism>
<proteinExistence type="predicted"/>
<dbReference type="GO" id="GO:0008780">
    <property type="term" value="F:acyl-[acyl-carrier-protein]-UDP-N-acetylglucosamine O-acyltransferase activity"/>
    <property type="evidence" value="ECO:0007669"/>
    <property type="project" value="UniProtKB-EC"/>
</dbReference>
<accession>A0ABV7ZLT0</accession>
<dbReference type="Gene3D" id="1.20.1180.10">
    <property type="entry name" value="Udp N-acetylglucosamine O-acyltransferase, C-terminal domain"/>
    <property type="match status" value="1"/>
</dbReference>
<dbReference type="InterPro" id="IPR010137">
    <property type="entry name" value="Lipid_A_LpxA"/>
</dbReference>
<dbReference type="PIRSF" id="PIRSF000456">
    <property type="entry name" value="UDP-GlcNAc_acltr"/>
    <property type="match status" value="1"/>
</dbReference>
<evidence type="ECO:0000256" key="4">
    <source>
        <dbReference type="ARBA" id="ARBA00022679"/>
    </source>
</evidence>
<keyword evidence="5" id="KW-0677">Repeat</keyword>
<dbReference type="PANTHER" id="PTHR43480">
    <property type="entry name" value="ACYL-[ACYL-CARRIER-PROTEIN]--UDP-N-ACETYLGLUCOSAMINE O-ACYLTRANSFERASE"/>
    <property type="match status" value="1"/>
</dbReference>
<evidence type="ECO:0000256" key="2">
    <source>
        <dbReference type="ARBA" id="ARBA00022516"/>
    </source>
</evidence>
<keyword evidence="10" id="KW-1185">Reference proteome</keyword>
<dbReference type="Pfam" id="PF13720">
    <property type="entry name" value="Acetyltransf_11"/>
    <property type="match status" value="1"/>
</dbReference>
<dbReference type="InterPro" id="IPR018357">
    <property type="entry name" value="Hexapep_transf_CS"/>
</dbReference>
<dbReference type="SUPFAM" id="SSF51161">
    <property type="entry name" value="Trimeric LpxA-like enzymes"/>
    <property type="match status" value="1"/>
</dbReference>
<name>A0ABV7ZLT0_9HELI</name>
<evidence type="ECO:0000256" key="1">
    <source>
        <dbReference type="ARBA" id="ARBA00022490"/>
    </source>
</evidence>
<dbReference type="Pfam" id="PF00132">
    <property type="entry name" value="Hexapep"/>
    <property type="match status" value="1"/>
</dbReference>
<evidence type="ECO:0000256" key="7">
    <source>
        <dbReference type="ARBA" id="ARBA00023315"/>
    </source>
</evidence>
<dbReference type="RefSeq" id="WP_104751560.1">
    <property type="nucleotide sequence ID" value="NZ_FZMF01000002.1"/>
</dbReference>
<keyword evidence="6" id="KW-0443">Lipid metabolism</keyword>
<sequence>MIASTAIIDPKACIAPGVRIGHFCVIGPDVTLEEGVELYNNVSVLGRTTIKKDTTIFPYATLGTIPQDLKYNGEETQLVIGERNLIREYCMINPGTQGGGGVTRIGNDNLLMAYVHVAHDCQIGNYCILANGVTLAGHIEIGDHVNIGGLTAIHQFVRIARGCMVAGASALGKDVPPYCIVEGNRAFIKGINRHRMRRLLQGNEIDFISALYKKLFDCKDTSIRDNATRLLEEYLDNPHAQEICGFILKSERGVAFKSAHLTQEDT</sequence>
<evidence type="ECO:0000256" key="6">
    <source>
        <dbReference type="ARBA" id="ARBA00023098"/>
    </source>
</evidence>
<evidence type="ECO:0000256" key="5">
    <source>
        <dbReference type="ARBA" id="ARBA00022737"/>
    </source>
</evidence>
<dbReference type="PANTHER" id="PTHR43480:SF1">
    <property type="entry name" value="ACYL-[ACYL-CARRIER-PROTEIN]--UDP-N-ACETYLGLUCOSAMINE O-ACYLTRANSFERASE, MITOCHONDRIAL-RELATED"/>
    <property type="match status" value="1"/>
</dbReference>